<dbReference type="Proteomes" id="UP001202248">
    <property type="component" value="Unassembled WGS sequence"/>
</dbReference>
<keyword evidence="1" id="KW-1133">Transmembrane helix</keyword>
<proteinExistence type="predicted"/>
<gene>
    <name evidence="2" type="ORF">MKP09_23600</name>
</gene>
<name>A0ABS9SQN4_9BACT</name>
<evidence type="ECO:0000313" key="3">
    <source>
        <dbReference type="Proteomes" id="UP001202248"/>
    </source>
</evidence>
<keyword evidence="1" id="KW-0472">Membrane</keyword>
<dbReference type="EMBL" id="JAKWBL010000004">
    <property type="protein sequence ID" value="MCH5600685.1"/>
    <property type="molecule type" value="Genomic_DNA"/>
</dbReference>
<protein>
    <recommendedName>
        <fullName evidence="4">ATP synthase subunit I</fullName>
    </recommendedName>
</protein>
<sequence length="136" mass="15115">MMDANKKGFSPLKLMILVFVLLSAFFIVFRQTLAKSAVDTTVLLIANIILFLVGIFTVRNGLKAIGNPNPHVFVRVFYTGFIIRLFVCAIAAFIYIYLSDGNVNKAALFGSLGIYMLYTIIEVTSLQKALRNNKNA</sequence>
<accession>A0ABS9SQN4</accession>
<evidence type="ECO:0008006" key="4">
    <source>
        <dbReference type="Google" id="ProtNLM"/>
    </source>
</evidence>
<keyword evidence="1" id="KW-0812">Transmembrane</keyword>
<feature type="transmembrane region" description="Helical" evidence="1">
    <location>
        <begin position="44"/>
        <end position="62"/>
    </location>
</feature>
<evidence type="ECO:0000256" key="1">
    <source>
        <dbReference type="SAM" id="Phobius"/>
    </source>
</evidence>
<dbReference type="RefSeq" id="WP_240833038.1">
    <property type="nucleotide sequence ID" value="NZ_JAKWBL010000004.1"/>
</dbReference>
<keyword evidence="3" id="KW-1185">Reference proteome</keyword>
<reference evidence="2 3" key="1">
    <citation type="submission" date="2022-02" db="EMBL/GenBank/DDBJ databases">
        <authorList>
            <person name="Min J."/>
        </authorList>
    </citation>
    <scope>NUCLEOTIDE SEQUENCE [LARGE SCALE GENOMIC DNA]</scope>
    <source>
        <strain evidence="2 3">GR10-1</strain>
    </source>
</reference>
<feature type="transmembrane region" description="Helical" evidence="1">
    <location>
        <begin position="74"/>
        <end position="97"/>
    </location>
</feature>
<evidence type="ECO:0000313" key="2">
    <source>
        <dbReference type="EMBL" id="MCH5600685.1"/>
    </source>
</evidence>
<feature type="transmembrane region" description="Helical" evidence="1">
    <location>
        <begin position="103"/>
        <end position="121"/>
    </location>
</feature>
<organism evidence="2 3">
    <name type="scientific">Niabella ginsengisoli</name>
    <dbReference type="NCBI Taxonomy" id="522298"/>
    <lineage>
        <taxon>Bacteria</taxon>
        <taxon>Pseudomonadati</taxon>
        <taxon>Bacteroidota</taxon>
        <taxon>Chitinophagia</taxon>
        <taxon>Chitinophagales</taxon>
        <taxon>Chitinophagaceae</taxon>
        <taxon>Niabella</taxon>
    </lineage>
</organism>
<comment type="caution">
    <text evidence="2">The sequence shown here is derived from an EMBL/GenBank/DDBJ whole genome shotgun (WGS) entry which is preliminary data.</text>
</comment>